<dbReference type="AlphaFoldDB" id="A0A7L4URC6"/>
<feature type="domain" description="NTP pyrophosphohydrolase MazG-like" evidence="5">
    <location>
        <begin position="166"/>
        <end position="224"/>
    </location>
</feature>
<evidence type="ECO:0000313" key="7">
    <source>
        <dbReference type="Proteomes" id="UP000251835"/>
    </source>
</evidence>
<gene>
    <name evidence="6" type="ORF">C7377_0616</name>
</gene>
<dbReference type="GO" id="GO:0046081">
    <property type="term" value="P:dUTP catabolic process"/>
    <property type="evidence" value="ECO:0007669"/>
    <property type="project" value="TreeGrafter"/>
</dbReference>
<dbReference type="GO" id="GO:0046076">
    <property type="term" value="P:dTTP catabolic process"/>
    <property type="evidence" value="ECO:0007669"/>
    <property type="project" value="TreeGrafter"/>
</dbReference>
<name>A0A7L4URC6_BALHA</name>
<evidence type="ECO:0000259" key="5">
    <source>
        <dbReference type="Pfam" id="PF03819"/>
    </source>
</evidence>
<dbReference type="Pfam" id="PF03819">
    <property type="entry name" value="MazG"/>
    <property type="match status" value="2"/>
</dbReference>
<dbReference type="Gene3D" id="1.10.287.1080">
    <property type="entry name" value="MazG-like"/>
    <property type="match status" value="2"/>
</dbReference>
<dbReference type="GO" id="GO:0047693">
    <property type="term" value="F:ATP diphosphatase activity"/>
    <property type="evidence" value="ECO:0007669"/>
    <property type="project" value="UniProtKB-EC"/>
</dbReference>
<dbReference type="InterPro" id="IPR004518">
    <property type="entry name" value="MazG-like_dom"/>
</dbReference>
<comment type="similarity">
    <text evidence="2">Belongs to the nucleoside triphosphate pyrophosphohydrolase family.</text>
</comment>
<feature type="domain" description="NTP pyrophosphohydrolase MazG-like" evidence="5">
    <location>
        <begin position="28"/>
        <end position="100"/>
    </location>
</feature>
<accession>A0A7L4URC6</accession>
<reference evidence="6 7" key="1">
    <citation type="submission" date="2018-05" db="EMBL/GenBank/DDBJ databases">
        <title>Genomic Encyclopedia of Type Strains, Phase IV (KMG-IV): sequencing the most valuable type-strain genomes for metagenomic binning, comparative biology and taxonomic classification.</title>
        <authorList>
            <person name="Goeker M."/>
        </authorList>
    </citation>
    <scope>NUCLEOTIDE SEQUENCE [LARGE SCALE GENOMIC DNA]</scope>
    <source>
        <strain evidence="6 7">DSM 28579</strain>
    </source>
</reference>
<keyword evidence="7" id="KW-1185">Reference proteome</keyword>
<dbReference type="CDD" id="cd11529">
    <property type="entry name" value="NTP-PPase_MazG_Cterm"/>
    <property type="match status" value="1"/>
</dbReference>
<dbReference type="InterPro" id="IPR048015">
    <property type="entry name" value="NTP-PPase_MazG-like_N"/>
</dbReference>
<protein>
    <recommendedName>
        <fullName evidence="4">Nucleoside triphosphate pyrophosphohydrolase</fullName>
        <ecNumber evidence="3">3.6.1.8</ecNumber>
    </recommendedName>
</protein>
<dbReference type="EC" id="3.6.1.8" evidence="3"/>
<dbReference type="OrthoDB" id="9808939at2"/>
<dbReference type="InterPro" id="IPR011551">
    <property type="entry name" value="NTP_PyrPHydrolase_MazG"/>
</dbReference>
<evidence type="ECO:0000256" key="3">
    <source>
        <dbReference type="ARBA" id="ARBA00066372"/>
    </source>
</evidence>
<dbReference type="GO" id="GO:0046061">
    <property type="term" value="P:dATP catabolic process"/>
    <property type="evidence" value="ECO:0007669"/>
    <property type="project" value="TreeGrafter"/>
</dbReference>
<comment type="caution">
    <text evidence="6">The sequence shown here is derived from an EMBL/GenBank/DDBJ whole genome shotgun (WGS) entry which is preliminary data.</text>
</comment>
<evidence type="ECO:0000256" key="4">
    <source>
        <dbReference type="ARBA" id="ARBA00074799"/>
    </source>
</evidence>
<proteinExistence type="inferred from homology"/>
<dbReference type="FunFam" id="1.10.287.1080:FF:000001">
    <property type="entry name" value="Nucleoside triphosphate pyrophosphohydrolase"/>
    <property type="match status" value="1"/>
</dbReference>
<dbReference type="GO" id="GO:0046052">
    <property type="term" value="P:UTP catabolic process"/>
    <property type="evidence" value="ECO:0007669"/>
    <property type="project" value="TreeGrafter"/>
</dbReference>
<evidence type="ECO:0000256" key="1">
    <source>
        <dbReference type="ARBA" id="ARBA00052141"/>
    </source>
</evidence>
<dbReference type="RefSeq" id="WP_116495844.1">
    <property type="nucleotide sequence ID" value="NZ_QENZ01000003.1"/>
</dbReference>
<dbReference type="EMBL" id="QENZ01000003">
    <property type="protein sequence ID" value="PVX52303.1"/>
    <property type="molecule type" value="Genomic_DNA"/>
</dbReference>
<dbReference type="PANTHER" id="PTHR30522">
    <property type="entry name" value="NUCLEOSIDE TRIPHOSPHATE PYROPHOSPHOHYDROLASE"/>
    <property type="match status" value="1"/>
</dbReference>
<keyword evidence="6" id="KW-0378">Hydrolase</keyword>
<dbReference type="CDD" id="cd11528">
    <property type="entry name" value="NTP-PPase_MazG_Nterm"/>
    <property type="match status" value="1"/>
</dbReference>
<dbReference type="PANTHER" id="PTHR30522:SF0">
    <property type="entry name" value="NUCLEOSIDE TRIPHOSPHATE PYROPHOSPHOHYDROLASE"/>
    <property type="match status" value="1"/>
</dbReference>
<dbReference type="GO" id="GO:0006203">
    <property type="term" value="P:dGTP catabolic process"/>
    <property type="evidence" value="ECO:0007669"/>
    <property type="project" value="TreeGrafter"/>
</dbReference>
<dbReference type="InterPro" id="IPR048011">
    <property type="entry name" value="NTP-PPase_MazG-like_C"/>
</dbReference>
<dbReference type="NCBIfam" id="NF007113">
    <property type="entry name" value="PRK09562.1"/>
    <property type="match status" value="1"/>
</dbReference>
<evidence type="ECO:0000256" key="2">
    <source>
        <dbReference type="ARBA" id="ARBA00061115"/>
    </source>
</evidence>
<evidence type="ECO:0000313" key="6">
    <source>
        <dbReference type="EMBL" id="PVX52303.1"/>
    </source>
</evidence>
<dbReference type="FunFam" id="1.10.287.1080:FF:000003">
    <property type="entry name" value="Nucleoside triphosphate pyrophosphohydrolase"/>
    <property type="match status" value="1"/>
</dbReference>
<dbReference type="GO" id="GO:0046047">
    <property type="term" value="P:TTP catabolic process"/>
    <property type="evidence" value="ECO:0007669"/>
    <property type="project" value="TreeGrafter"/>
</dbReference>
<organism evidence="6 7">
    <name type="scientific">Balneicella halophila</name>
    <dbReference type="NCBI Taxonomy" id="1537566"/>
    <lineage>
        <taxon>Bacteria</taxon>
        <taxon>Pseudomonadati</taxon>
        <taxon>Bacteroidota</taxon>
        <taxon>Bacteroidia</taxon>
        <taxon>Bacteroidales</taxon>
        <taxon>Balneicellaceae</taxon>
        <taxon>Balneicella</taxon>
    </lineage>
</organism>
<comment type="catalytic activity">
    <reaction evidence="1">
        <text>ATP + H2O = AMP + diphosphate + H(+)</text>
        <dbReference type="Rhea" id="RHEA:14245"/>
        <dbReference type="ChEBI" id="CHEBI:15377"/>
        <dbReference type="ChEBI" id="CHEBI:15378"/>
        <dbReference type="ChEBI" id="CHEBI:30616"/>
        <dbReference type="ChEBI" id="CHEBI:33019"/>
        <dbReference type="ChEBI" id="CHEBI:456215"/>
        <dbReference type="EC" id="3.6.1.8"/>
    </reaction>
</comment>
<dbReference type="SUPFAM" id="SSF101386">
    <property type="entry name" value="all-alpha NTP pyrophosphatases"/>
    <property type="match status" value="2"/>
</dbReference>
<dbReference type="Proteomes" id="UP000251835">
    <property type="component" value="Unassembled WGS sequence"/>
</dbReference>
<dbReference type="GO" id="GO:0006950">
    <property type="term" value="P:response to stress"/>
    <property type="evidence" value="ECO:0007669"/>
    <property type="project" value="UniProtKB-ARBA"/>
</dbReference>
<sequence>MQKKLEAFQRLLEIISTLREKCPWDREQTIESLRSLTLEETYELSDAILADDYNEIKKELGDIIMHIVFYAKIASEQSAFDITDVLNSVCDKLIYRHPHVYGNVGVEGATEVSENWEKLKLKEKGGNRSVLAGVPQSLPSLIKAHRIQDKARGVGFDWDEKEQVWDKVKEELAEFEENLRNNSDFSEKEAEFGDLLFSLVNASRLYGINPDTALERTNQKFIQRFSYLESKTIAQGKDLKAMPLAEMDKLWEEAKQQMKTDE</sequence>
<dbReference type="NCBIfam" id="TIGR00444">
    <property type="entry name" value="mazG"/>
    <property type="match status" value="1"/>
</dbReference>